<dbReference type="GO" id="GO:0003746">
    <property type="term" value="F:translation elongation factor activity"/>
    <property type="evidence" value="ECO:0007669"/>
    <property type="project" value="InterPro"/>
</dbReference>
<dbReference type="CDD" id="cd03713">
    <property type="entry name" value="EFG_mtEFG_C"/>
    <property type="match status" value="1"/>
</dbReference>
<name>A0A0F9EEG4_9ZZZZ</name>
<dbReference type="InterPro" id="IPR053905">
    <property type="entry name" value="EF-G-like_DII"/>
</dbReference>
<dbReference type="CDD" id="cd04088">
    <property type="entry name" value="EFG_mtEFG_II"/>
    <property type="match status" value="1"/>
</dbReference>
<dbReference type="InterPro" id="IPR041095">
    <property type="entry name" value="EFG_II"/>
</dbReference>
<reference evidence="6" key="1">
    <citation type="journal article" date="2015" name="Nature">
        <title>Complex archaea that bridge the gap between prokaryotes and eukaryotes.</title>
        <authorList>
            <person name="Spang A."/>
            <person name="Saw J.H."/>
            <person name="Jorgensen S.L."/>
            <person name="Zaremba-Niedzwiedzka K."/>
            <person name="Martijn J."/>
            <person name="Lind A.E."/>
            <person name="van Eijk R."/>
            <person name="Schleper C."/>
            <person name="Guy L."/>
            <person name="Ettema T.J."/>
        </authorList>
    </citation>
    <scope>NUCLEOTIDE SEQUENCE</scope>
</reference>
<dbReference type="GO" id="GO:0032790">
    <property type="term" value="P:ribosome disassembly"/>
    <property type="evidence" value="ECO:0007669"/>
    <property type="project" value="TreeGrafter"/>
</dbReference>
<evidence type="ECO:0008006" key="7">
    <source>
        <dbReference type="Google" id="ProtNLM"/>
    </source>
</evidence>
<dbReference type="SUPFAM" id="SSF54211">
    <property type="entry name" value="Ribosomal protein S5 domain 2-like"/>
    <property type="match status" value="1"/>
</dbReference>
<dbReference type="InterPro" id="IPR020568">
    <property type="entry name" value="Ribosomal_Su5_D2-typ_SF"/>
</dbReference>
<feature type="domain" description="Translation elongation factor EFG/EF2" evidence="5">
    <location>
        <begin position="208"/>
        <end position="329"/>
    </location>
</feature>
<keyword evidence="3" id="KW-0342">GTP-binding</keyword>
<keyword evidence="2" id="KW-0648">Protein biosynthesis</keyword>
<dbReference type="FunFam" id="2.40.30.10:FF:000006">
    <property type="entry name" value="Elongation factor G"/>
    <property type="match status" value="1"/>
</dbReference>
<dbReference type="Gene3D" id="3.30.70.240">
    <property type="match status" value="1"/>
</dbReference>
<dbReference type="FunFam" id="3.30.70.870:FF:000002">
    <property type="entry name" value="Translation elongation factor 2"/>
    <property type="match status" value="1"/>
</dbReference>
<dbReference type="FunFam" id="3.30.70.240:FF:000001">
    <property type="entry name" value="Elongation factor G"/>
    <property type="match status" value="1"/>
</dbReference>
<evidence type="ECO:0000313" key="6">
    <source>
        <dbReference type="EMBL" id="KKL72339.1"/>
    </source>
</evidence>
<dbReference type="Gene3D" id="2.40.30.10">
    <property type="entry name" value="Translation factors"/>
    <property type="match status" value="1"/>
</dbReference>
<dbReference type="Pfam" id="PF00679">
    <property type="entry name" value="EFG_C"/>
    <property type="match status" value="1"/>
</dbReference>
<dbReference type="CDD" id="cd01434">
    <property type="entry name" value="EFG_mtEFG1_IV"/>
    <property type="match status" value="1"/>
</dbReference>
<evidence type="ECO:0000259" key="5">
    <source>
        <dbReference type="SMART" id="SM00889"/>
    </source>
</evidence>
<comment type="caution">
    <text evidence="6">The sequence shown here is derived from an EMBL/GenBank/DDBJ whole genome shotgun (WGS) entry which is preliminary data.</text>
</comment>
<dbReference type="SUPFAM" id="SSF50447">
    <property type="entry name" value="Translation proteins"/>
    <property type="match status" value="1"/>
</dbReference>
<evidence type="ECO:0000256" key="3">
    <source>
        <dbReference type="ARBA" id="ARBA00023134"/>
    </source>
</evidence>
<dbReference type="SMART" id="SM00838">
    <property type="entry name" value="EFG_C"/>
    <property type="match status" value="1"/>
</dbReference>
<organism evidence="6">
    <name type="scientific">marine sediment metagenome</name>
    <dbReference type="NCBI Taxonomy" id="412755"/>
    <lineage>
        <taxon>unclassified sequences</taxon>
        <taxon>metagenomes</taxon>
        <taxon>ecological metagenomes</taxon>
    </lineage>
</organism>
<feature type="domain" description="Elongation factor EFG" evidence="4">
    <location>
        <begin position="331"/>
        <end position="418"/>
    </location>
</feature>
<dbReference type="InterPro" id="IPR035647">
    <property type="entry name" value="EFG_III/V"/>
</dbReference>
<feature type="non-terminal residue" evidence="6">
    <location>
        <position position="1"/>
    </location>
</feature>
<dbReference type="Gene3D" id="3.30.230.10">
    <property type="match status" value="1"/>
</dbReference>
<dbReference type="EMBL" id="LAZR01025302">
    <property type="protein sequence ID" value="KKL72339.1"/>
    <property type="molecule type" value="Genomic_DNA"/>
</dbReference>
<keyword evidence="1" id="KW-0547">Nucleotide-binding</keyword>
<protein>
    <recommendedName>
        <fullName evidence="7">Elongation factor G</fullName>
    </recommendedName>
</protein>
<dbReference type="InterPro" id="IPR005517">
    <property type="entry name" value="Transl_elong_EFG/EF2_IV"/>
</dbReference>
<evidence type="ECO:0000256" key="1">
    <source>
        <dbReference type="ARBA" id="ARBA00022741"/>
    </source>
</evidence>
<evidence type="ECO:0000256" key="2">
    <source>
        <dbReference type="ARBA" id="ARBA00022917"/>
    </source>
</evidence>
<proteinExistence type="predicted"/>
<evidence type="ECO:0000259" key="4">
    <source>
        <dbReference type="SMART" id="SM00838"/>
    </source>
</evidence>
<dbReference type="Pfam" id="PF14492">
    <property type="entry name" value="EFG_III"/>
    <property type="match status" value="1"/>
</dbReference>
<gene>
    <name evidence="6" type="ORF">LCGC14_2085920</name>
</gene>
<dbReference type="InterPro" id="IPR009022">
    <property type="entry name" value="EFG_III"/>
</dbReference>
<dbReference type="Pfam" id="PF03764">
    <property type="entry name" value="EFG_IV"/>
    <property type="match status" value="1"/>
</dbReference>
<dbReference type="SMART" id="SM00889">
    <property type="entry name" value="EFG_IV"/>
    <property type="match status" value="1"/>
</dbReference>
<dbReference type="AlphaFoldDB" id="A0A0F9EEG4"/>
<sequence>LDAVCDYLPSPLDMPPVVGHAKGDVEKAVERAPDPDEPFAAMVFKIVADRHGDLYFVRVYSGTLKAGTRVLDATRDKKEIVSRIWEMHAKQRIRRDQVGPGDIVALVGPKHSLTGDTLCDTRHAVILERMDFPEPVISMAIEPVSAADKDDLAHALAALRREDPTFSYHVSRETGQMLMSGMGELHLEVLYHKLARDMGLAVRVGRPRVAYKETVTAAAEAEGRFIRQVGGRGQYGVVKIRIEPHRAESSEEPITIIDEIKQGAIPREFIPSVAGGIRDAATSGPLAGYPMVDVAVTLLDGKHHPVDSSGPAFARAGAMAFEAALKEASPVFLEPVMDLEVVIPESHFGAVTGDLSARRAEITGMEQRGDYRKLSAEVPLASTFGYATVLRSLTQGRGSYTMEPLRYQVVPPEIAARLA</sequence>
<dbReference type="CDD" id="cd16262">
    <property type="entry name" value="EFG_III"/>
    <property type="match status" value="1"/>
</dbReference>
<dbReference type="InterPro" id="IPR000640">
    <property type="entry name" value="EFG_V-like"/>
</dbReference>
<accession>A0A0F9EEG4</accession>
<dbReference type="InterPro" id="IPR047872">
    <property type="entry name" value="EFG_IV"/>
</dbReference>
<dbReference type="SUPFAM" id="SSF54980">
    <property type="entry name" value="EF-G C-terminal domain-like"/>
    <property type="match status" value="2"/>
</dbReference>
<dbReference type="Gene3D" id="3.30.70.870">
    <property type="entry name" value="Elongation Factor G (Translational Gtpase), domain 3"/>
    <property type="match status" value="1"/>
</dbReference>
<dbReference type="InterPro" id="IPR035649">
    <property type="entry name" value="EFG_V"/>
</dbReference>
<dbReference type="GO" id="GO:0005525">
    <property type="term" value="F:GTP binding"/>
    <property type="evidence" value="ECO:0007669"/>
    <property type="project" value="UniProtKB-KW"/>
</dbReference>
<dbReference type="InterPro" id="IPR014721">
    <property type="entry name" value="Ribsml_uS5_D2-typ_fold_subgr"/>
</dbReference>
<dbReference type="Pfam" id="PF22042">
    <property type="entry name" value="EF-G_D2"/>
    <property type="match status" value="1"/>
</dbReference>
<dbReference type="InterPro" id="IPR009000">
    <property type="entry name" value="Transl_B-barrel_sf"/>
</dbReference>
<dbReference type="PANTHER" id="PTHR43261:SF1">
    <property type="entry name" value="RIBOSOME-RELEASING FACTOR 2, MITOCHONDRIAL"/>
    <property type="match status" value="1"/>
</dbReference>
<dbReference type="PANTHER" id="PTHR43261">
    <property type="entry name" value="TRANSLATION ELONGATION FACTOR G-RELATED"/>
    <property type="match status" value="1"/>
</dbReference>